<feature type="transmembrane region" description="Helical" evidence="6">
    <location>
        <begin position="190"/>
        <end position="209"/>
    </location>
</feature>
<dbReference type="InterPro" id="IPR020846">
    <property type="entry name" value="MFS_dom"/>
</dbReference>
<name>A0A229RPI8_AMYAL</name>
<keyword evidence="9" id="KW-1185">Reference proteome</keyword>
<dbReference type="PANTHER" id="PTHR42718">
    <property type="entry name" value="MAJOR FACILITATOR SUPERFAMILY MULTIDRUG TRANSPORTER MFSC"/>
    <property type="match status" value="1"/>
</dbReference>
<evidence type="ECO:0000256" key="5">
    <source>
        <dbReference type="ARBA" id="ARBA00023136"/>
    </source>
</evidence>
<dbReference type="PRINTS" id="PR01036">
    <property type="entry name" value="TCRTETB"/>
</dbReference>
<dbReference type="PANTHER" id="PTHR42718:SF9">
    <property type="entry name" value="MAJOR FACILITATOR SUPERFAMILY MULTIDRUG TRANSPORTER MFSC"/>
    <property type="match status" value="1"/>
</dbReference>
<dbReference type="PROSITE" id="PS50850">
    <property type="entry name" value="MFS"/>
    <property type="match status" value="1"/>
</dbReference>
<feature type="transmembrane region" description="Helical" evidence="6">
    <location>
        <begin position="293"/>
        <end position="310"/>
    </location>
</feature>
<proteinExistence type="predicted"/>
<feature type="transmembrane region" description="Helical" evidence="6">
    <location>
        <begin position="322"/>
        <end position="341"/>
    </location>
</feature>
<organism evidence="8 9">
    <name type="scientific">Amycolatopsis alba DSM 44262</name>
    <dbReference type="NCBI Taxonomy" id="1125972"/>
    <lineage>
        <taxon>Bacteria</taxon>
        <taxon>Bacillati</taxon>
        <taxon>Actinomycetota</taxon>
        <taxon>Actinomycetes</taxon>
        <taxon>Pseudonocardiales</taxon>
        <taxon>Pseudonocardiaceae</taxon>
        <taxon>Amycolatopsis</taxon>
    </lineage>
</organism>
<dbReference type="AlphaFoldDB" id="A0A229RPI8"/>
<keyword evidence="3 6" id="KW-0812">Transmembrane</keyword>
<evidence type="ECO:0000259" key="7">
    <source>
        <dbReference type="PROSITE" id="PS50850"/>
    </source>
</evidence>
<evidence type="ECO:0000256" key="1">
    <source>
        <dbReference type="ARBA" id="ARBA00004651"/>
    </source>
</evidence>
<feature type="transmembrane region" description="Helical" evidence="6">
    <location>
        <begin position="353"/>
        <end position="372"/>
    </location>
</feature>
<accession>A0A229RPI8</accession>
<keyword evidence="5 6" id="KW-0472">Membrane</keyword>
<feature type="transmembrane region" description="Helical" evidence="6">
    <location>
        <begin position="129"/>
        <end position="154"/>
    </location>
</feature>
<evidence type="ECO:0000313" key="8">
    <source>
        <dbReference type="EMBL" id="OXM48592.1"/>
    </source>
</evidence>
<feature type="transmembrane region" description="Helical" evidence="6">
    <location>
        <begin position="255"/>
        <end position="281"/>
    </location>
</feature>
<sequence length="438" mass="44797">MIVPPLALAQFVASYAATTMTVAVSVIAADLGTTVLGVQTAITLFTLTMASLMVPGSKLTDFLGRKRCFLLGLVVYGAGALLASAAQGTGTLILGYSLLQGIGSALMIPPIYILVTVTSSDVATRARRFGVVSGAGALGAAAGPLIGGLVTTLLGWRASFLLQVLIVGLVVVLALRLVEPPEVPARTRFDVGGAVLSAAGLFFVVIGVLQMGTWLFWMLLVIGAGILFAFSVHIRARERAGREPLVSPALFRDRVTRLGLVTQHVQWLVLQGAFFVIAVFLQQVRGYDAIETGLMLTPATVGILGASAAAGRMARRHSQRRLIRGGFVVAIAGLVLVLLLVRADSGVASAVPGLFLLGAGVGIMLTASVNLVQSRSPDTAQGDISGVSRSVSNLGSSVGTALAGSVLAGAAGQGFALALATLTLVALGGLIAAVLLPR</sequence>
<dbReference type="OrthoDB" id="3282774at2"/>
<gene>
    <name evidence="8" type="ORF">CFP75_21465</name>
</gene>
<protein>
    <submittedName>
        <fullName evidence="8">MFS transporter</fullName>
    </submittedName>
</protein>
<evidence type="ECO:0000313" key="9">
    <source>
        <dbReference type="Proteomes" id="UP000215563"/>
    </source>
</evidence>
<dbReference type="Proteomes" id="UP000215563">
    <property type="component" value="Unassembled WGS sequence"/>
</dbReference>
<feature type="transmembrane region" description="Helical" evidence="6">
    <location>
        <begin position="93"/>
        <end position="117"/>
    </location>
</feature>
<dbReference type="InterPro" id="IPR011701">
    <property type="entry name" value="MFS"/>
</dbReference>
<dbReference type="InterPro" id="IPR036259">
    <property type="entry name" value="MFS_trans_sf"/>
</dbReference>
<dbReference type="RefSeq" id="WP_020634062.1">
    <property type="nucleotide sequence ID" value="NZ_KB913032.1"/>
</dbReference>
<feature type="transmembrane region" description="Helical" evidence="6">
    <location>
        <begin position="160"/>
        <end position="178"/>
    </location>
</feature>
<feature type="transmembrane region" description="Helical" evidence="6">
    <location>
        <begin position="215"/>
        <end position="234"/>
    </location>
</feature>
<comment type="subcellular location">
    <subcellularLocation>
        <location evidence="1">Cell membrane</location>
        <topology evidence="1">Multi-pass membrane protein</topology>
    </subcellularLocation>
</comment>
<dbReference type="GO" id="GO:0022857">
    <property type="term" value="F:transmembrane transporter activity"/>
    <property type="evidence" value="ECO:0007669"/>
    <property type="project" value="InterPro"/>
</dbReference>
<dbReference type="Pfam" id="PF07690">
    <property type="entry name" value="MFS_1"/>
    <property type="match status" value="1"/>
</dbReference>
<evidence type="ECO:0000256" key="6">
    <source>
        <dbReference type="SAM" id="Phobius"/>
    </source>
</evidence>
<evidence type="ECO:0000256" key="3">
    <source>
        <dbReference type="ARBA" id="ARBA00022692"/>
    </source>
</evidence>
<comment type="caution">
    <text evidence="8">The sequence shown here is derived from an EMBL/GenBank/DDBJ whole genome shotgun (WGS) entry which is preliminary data.</text>
</comment>
<feature type="transmembrane region" description="Helical" evidence="6">
    <location>
        <begin position="68"/>
        <end position="87"/>
    </location>
</feature>
<dbReference type="EMBL" id="NMQU01000060">
    <property type="protein sequence ID" value="OXM48592.1"/>
    <property type="molecule type" value="Genomic_DNA"/>
</dbReference>
<feature type="transmembrane region" description="Helical" evidence="6">
    <location>
        <begin position="38"/>
        <end position="56"/>
    </location>
</feature>
<keyword evidence="2" id="KW-0813">Transport</keyword>
<dbReference type="GO" id="GO:0005886">
    <property type="term" value="C:plasma membrane"/>
    <property type="evidence" value="ECO:0007669"/>
    <property type="project" value="UniProtKB-SubCell"/>
</dbReference>
<feature type="transmembrane region" description="Helical" evidence="6">
    <location>
        <begin position="417"/>
        <end position="436"/>
    </location>
</feature>
<dbReference type="Gene3D" id="1.20.1250.20">
    <property type="entry name" value="MFS general substrate transporter like domains"/>
    <property type="match status" value="2"/>
</dbReference>
<evidence type="ECO:0000256" key="4">
    <source>
        <dbReference type="ARBA" id="ARBA00022989"/>
    </source>
</evidence>
<feature type="transmembrane region" description="Helical" evidence="6">
    <location>
        <begin position="393"/>
        <end position="411"/>
    </location>
</feature>
<feature type="domain" description="Major facilitator superfamily (MFS) profile" evidence="7">
    <location>
        <begin position="2"/>
        <end position="438"/>
    </location>
</feature>
<keyword evidence="4 6" id="KW-1133">Transmembrane helix</keyword>
<evidence type="ECO:0000256" key="2">
    <source>
        <dbReference type="ARBA" id="ARBA00022448"/>
    </source>
</evidence>
<reference evidence="8 9" key="1">
    <citation type="submission" date="2017-07" db="EMBL/GenBank/DDBJ databases">
        <title>Amycolatopsis alba DSM 44262 Genome sequencing and assembly.</title>
        <authorList>
            <person name="Kaur N."/>
            <person name="Mayilraj S."/>
        </authorList>
    </citation>
    <scope>NUCLEOTIDE SEQUENCE [LARGE SCALE GENOMIC DNA]</scope>
    <source>
        <strain evidence="8 9">DSM 44262</strain>
    </source>
</reference>
<dbReference type="SUPFAM" id="SSF103473">
    <property type="entry name" value="MFS general substrate transporter"/>
    <property type="match status" value="1"/>
</dbReference>